<dbReference type="Pfam" id="PF13717">
    <property type="entry name" value="Zn_ribbon_4"/>
    <property type="match status" value="1"/>
</dbReference>
<evidence type="ECO:0000256" key="1">
    <source>
        <dbReference type="SAM" id="MobiDB-lite"/>
    </source>
</evidence>
<dbReference type="InterPro" id="IPR011723">
    <property type="entry name" value="Znf/thioredoxin_put"/>
</dbReference>
<proteinExistence type="predicted"/>
<feature type="region of interest" description="Disordered" evidence="1">
    <location>
        <begin position="44"/>
        <end position="198"/>
    </location>
</feature>
<name>A0ABU6HBI3_9RHOB</name>
<feature type="domain" description="Zinc finger/thioredoxin putative" evidence="3">
    <location>
        <begin position="1"/>
        <end position="36"/>
    </location>
</feature>
<evidence type="ECO:0000313" key="4">
    <source>
        <dbReference type="EMBL" id="MEC3859822.1"/>
    </source>
</evidence>
<evidence type="ECO:0000313" key="5">
    <source>
        <dbReference type="Proteomes" id="UP001348149"/>
    </source>
</evidence>
<feature type="compositionally biased region" description="Basic and acidic residues" evidence="1">
    <location>
        <begin position="77"/>
        <end position="114"/>
    </location>
</feature>
<sequence length="273" mass="29449">MRLICPNCGAQYEVPDDVIPQAGRDVQCSNCGHTWFQPHPSQDAGLAEELDETLPGMDWDEDEDLPPRKPAPVPERPVPERAAPERPAPRPRSLDPKVADVLRAEAEREARARAAEAGALESQPDLGLEDPDTAAPARRKREEDAAKAPAARASEVKQAGSRRDLLPDIDEINSTLRSASERRELETAQARAEDTFDAPGQSGFGKGFRYAILLAVILAAVYIMAPRILDLLPQAAPVIDPYVAAIDAARVWLDGLLGQALGTLDGMSSEAGQ</sequence>
<feature type="transmembrane region" description="Helical" evidence="2">
    <location>
        <begin position="207"/>
        <end position="225"/>
    </location>
</feature>
<organism evidence="4 5">
    <name type="scientific">Mesobacterium hydrothermale</name>
    <dbReference type="NCBI Taxonomy" id="3111907"/>
    <lineage>
        <taxon>Bacteria</taxon>
        <taxon>Pseudomonadati</taxon>
        <taxon>Pseudomonadota</taxon>
        <taxon>Alphaproteobacteria</taxon>
        <taxon>Rhodobacterales</taxon>
        <taxon>Roseobacteraceae</taxon>
        <taxon>Mesobacterium</taxon>
    </lineage>
</organism>
<feature type="compositionally biased region" description="Acidic residues" evidence="1">
    <location>
        <begin position="46"/>
        <end position="64"/>
    </location>
</feature>
<dbReference type="NCBIfam" id="TIGR02098">
    <property type="entry name" value="MJ0042_CXXC"/>
    <property type="match status" value="1"/>
</dbReference>
<keyword evidence="2" id="KW-0472">Membrane</keyword>
<dbReference type="EMBL" id="JAYLLH010000001">
    <property type="protein sequence ID" value="MEC3859822.1"/>
    <property type="molecule type" value="Genomic_DNA"/>
</dbReference>
<keyword evidence="2" id="KW-0812">Transmembrane</keyword>
<dbReference type="RefSeq" id="WP_326295387.1">
    <property type="nucleotide sequence ID" value="NZ_JAYLLH010000001.1"/>
</dbReference>
<keyword evidence="2" id="KW-1133">Transmembrane helix</keyword>
<gene>
    <name evidence="4" type="ORF">VK792_00875</name>
</gene>
<evidence type="ECO:0000259" key="3">
    <source>
        <dbReference type="Pfam" id="PF13717"/>
    </source>
</evidence>
<dbReference type="Proteomes" id="UP001348149">
    <property type="component" value="Unassembled WGS sequence"/>
</dbReference>
<evidence type="ECO:0000256" key="2">
    <source>
        <dbReference type="SAM" id="Phobius"/>
    </source>
</evidence>
<keyword evidence="5" id="KW-1185">Reference proteome</keyword>
<protein>
    <submittedName>
        <fullName evidence="4">Zinc-ribbon domain-containing protein</fullName>
    </submittedName>
</protein>
<comment type="caution">
    <text evidence="4">The sequence shown here is derived from an EMBL/GenBank/DDBJ whole genome shotgun (WGS) entry which is preliminary data.</text>
</comment>
<feature type="compositionally biased region" description="Basic and acidic residues" evidence="1">
    <location>
        <begin position="179"/>
        <end position="194"/>
    </location>
</feature>
<reference evidence="4 5" key="1">
    <citation type="submission" date="2024-01" db="EMBL/GenBank/DDBJ databases">
        <title>Mesobacterium rodlantinim sp. nov., isolated from shallow sea hydrothermal systems off Kueishantao Island.</title>
        <authorList>
            <person name="Su Z."/>
            <person name="Tang K."/>
        </authorList>
    </citation>
    <scope>NUCLEOTIDE SEQUENCE [LARGE SCALE GENOMIC DNA]</scope>
    <source>
        <strain evidence="4 5">TK19101</strain>
    </source>
</reference>
<accession>A0ABU6HBI3</accession>